<reference evidence="2 3" key="1">
    <citation type="submission" date="2019-07" db="EMBL/GenBank/DDBJ databases">
        <title>Whole genome shotgun sequence of Brevifollis gellanilyticus NBRC 108608.</title>
        <authorList>
            <person name="Hosoyama A."/>
            <person name="Uohara A."/>
            <person name="Ohji S."/>
            <person name="Ichikawa N."/>
        </authorList>
    </citation>
    <scope>NUCLEOTIDE SEQUENCE [LARGE SCALE GENOMIC DNA]</scope>
    <source>
        <strain evidence="2 3">NBRC 108608</strain>
    </source>
</reference>
<dbReference type="AlphaFoldDB" id="A0A512ME36"/>
<dbReference type="InterPro" id="IPR041261">
    <property type="entry name" value="R2K_2"/>
</dbReference>
<evidence type="ECO:0000313" key="3">
    <source>
        <dbReference type="Proteomes" id="UP000321577"/>
    </source>
</evidence>
<organism evidence="2 3">
    <name type="scientific">Brevifollis gellanilyticus</name>
    <dbReference type="NCBI Taxonomy" id="748831"/>
    <lineage>
        <taxon>Bacteria</taxon>
        <taxon>Pseudomonadati</taxon>
        <taxon>Verrucomicrobiota</taxon>
        <taxon>Verrucomicrobiia</taxon>
        <taxon>Verrucomicrobiales</taxon>
        <taxon>Verrucomicrobiaceae</taxon>
    </lineage>
</organism>
<name>A0A512ME36_9BACT</name>
<sequence>MKKVLCQKNIWREAHYDRFLQALMERDADLEMADVVPFTTEIVRESSWTPDLVFGSNRFINLSRERGWPVFKSFLPIEDGVYPADDWINGNGYWCRWGDLEIIRPQFLKPKTEKFFTGCVVESQADLEKVQLSTSFIDAVENELVWVCDLADIRHEARFFVVGGSIVTGSRYRINGQARHARVTRGDGEWQDLERILQAGFIDDAFAIDLGLVGEGWKIVEINNLNSAGIYDSDVDALASALLHL</sequence>
<evidence type="ECO:0000313" key="2">
    <source>
        <dbReference type="EMBL" id="GEP44986.1"/>
    </source>
</evidence>
<proteinExistence type="predicted"/>
<gene>
    <name evidence="2" type="ORF">BGE01nite_42770</name>
</gene>
<protein>
    <recommendedName>
        <fullName evidence="1">ATP-grasp domain-containing protein</fullName>
    </recommendedName>
</protein>
<dbReference type="Proteomes" id="UP000321577">
    <property type="component" value="Unassembled WGS sequence"/>
</dbReference>
<dbReference type="EMBL" id="BKAG01000040">
    <property type="protein sequence ID" value="GEP44986.1"/>
    <property type="molecule type" value="Genomic_DNA"/>
</dbReference>
<evidence type="ECO:0000259" key="1">
    <source>
        <dbReference type="Pfam" id="PF18299"/>
    </source>
</evidence>
<comment type="caution">
    <text evidence="2">The sequence shown here is derived from an EMBL/GenBank/DDBJ whole genome shotgun (WGS) entry which is preliminary data.</text>
</comment>
<feature type="domain" description="ATP-grasp" evidence="1">
    <location>
        <begin position="104"/>
        <end position="238"/>
    </location>
</feature>
<dbReference type="RefSeq" id="WP_146853461.1">
    <property type="nucleotide sequence ID" value="NZ_BKAG01000040.1"/>
</dbReference>
<keyword evidence="3" id="KW-1185">Reference proteome</keyword>
<accession>A0A512ME36</accession>
<dbReference type="Pfam" id="PF18299">
    <property type="entry name" value="R2K_2"/>
    <property type="match status" value="1"/>
</dbReference>
<dbReference type="OrthoDB" id="641345at2"/>